<evidence type="ECO:0000313" key="3">
    <source>
        <dbReference type="EMBL" id="ANW95070.1"/>
    </source>
</evidence>
<dbReference type="InterPro" id="IPR017853">
    <property type="entry name" value="GH"/>
</dbReference>
<evidence type="ECO:0000313" key="4">
    <source>
        <dbReference type="Proteomes" id="UP000092967"/>
    </source>
</evidence>
<dbReference type="InterPro" id="IPR006584">
    <property type="entry name" value="Cellulose-bd_IV"/>
</dbReference>
<dbReference type="Gene3D" id="3.20.20.80">
    <property type="entry name" value="Glycosidases"/>
    <property type="match status" value="1"/>
</dbReference>
<dbReference type="InterPro" id="IPR003343">
    <property type="entry name" value="Big_2"/>
</dbReference>
<dbReference type="CDD" id="cd21510">
    <property type="entry name" value="agarase_cat"/>
    <property type="match status" value="1"/>
</dbReference>
<dbReference type="Pfam" id="PF18040">
    <property type="entry name" value="BPA_C"/>
    <property type="match status" value="1"/>
</dbReference>
<dbReference type="STRING" id="1790137.AXE80_01610"/>
<dbReference type="Pfam" id="PF03422">
    <property type="entry name" value="CBM_6"/>
    <property type="match status" value="1"/>
</dbReference>
<dbReference type="InterPro" id="IPR040527">
    <property type="entry name" value="Beta-sand_Porphyrn"/>
</dbReference>
<dbReference type="KEGG" id="wfu:AXE80_01610"/>
<dbReference type="PROSITE" id="PS51175">
    <property type="entry name" value="CBM6"/>
    <property type="match status" value="1"/>
</dbReference>
<dbReference type="AlphaFoldDB" id="A0A1B1Y2U2"/>
<keyword evidence="1" id="KW-0732">Signal</keyword>
<dbReference type="SUPFAM" id="SSF51445">
    <property type="entry name" value="(Trans)glycosidases"/>
    <property type="match status" value="1"/>
</dbReference>
<proteinExistence type="predicted"/>
<dbReference type="SUPFAM" id="SSF49373">
    <property type="entry name" value="Invasin/intimin cell-adhesion fragments"/>
    <property type="match status" value="3"/>
</dbReference>
<dbReference type="RefSeq" id="WP_068824174.1">
    <property type="nucleotide sequence ID" value="NZ_CP014224.1"/>
</dbReference>
<reference evidence="3 4" key="1">
    <citation type="submission" date="2016-02" db="EMBL/GenBank/DDBJ databases">
        <authorList>
            <person name="Wen L."/>
            <person name="He K."/>
            <person name="Yang H."/>
        </authorList>
    </citation>
    <scope>NUCLEOTIDE SEQUENCE [LARGE SCALE GENOMIC DNA]</scope>
    <source>
        <strain evidence="3 4">CZ1127</strain>
    </source>
</reference>
<dbReference type="SMART" id="SM00606">
    <property type="entry name" value="CBD_IV"/>
    <property type="match status" value="1"/>
</dbReference>
<dbReference type="InterPro" id="IPR008964">
    <property type="entry name" value="Invasin/intimin_cell_adhesion"/>
</dbReference>
<dbReference type="Pfam" id="PF18206">
    <property type="entry name" value="Porphyrn_cat_1"/>
    <property type="match status" value="1"/>
</dbReference>
<gene>
    <name evidence="3" type="ORF">AXE80_01610</name>
</gene>
<sequence>MKINKIFTAVFLSVLFINTGYSQNIKVDVNLNIKHSVEGVSDFGRERHMTVHSTPTEVDWVGEEDKLNYLINDLDVYFGRDNGSATWKFQDTPEDPDRTSKPDVDEMQNRANYLKNLYDQKYLAHQYENKGAMIMGINPHPIYPTLNWYERGRTWHGWQPWELDTSVEWIVEYLDKYFEKNEGESGEPLPTYWEVINEPDMEMMTGAMMCTSQEKLWEFHNLVAYGVRARLGDKAPKIGGMTWGQHDFHLQDGINRVPDDRYDQWLTPESLPVYHNMIDSQVNATRGDNWYQWDVMWQGFIDTCGDNMDFYGVHLYDWPQSSRDKGALRTGGQVEATLDMLEWYDNYKFGQKKDIVISEFGAVSGWLDEVSAKRRAWENLRPFNSMFMQFLERPSHLVLTMPFAPVKAEWGDVRDEDGNLIKRYPSTLLDEDENGNWQWTDFVLFYELWKDVDGTRIDTKANNLDILVDAYVKNNHVYLILNNLKFEEQTLDLHLFDDYTNKVQGVKMNHLFFDESKGTFGESVMDERTFTTAPGAIKIAGDGTIVLDYTFENPVTIDQTSEEKKFMSEILEDGTTAIGGVKFRKRVEPNETLTTHINNVVVPSGAGEVTLRIAGRFWESGMQPKEITFNGHSLPLTTDWRGETRDSRNVWFGVYELDVPIEYLETNNTVTCTAKGNYAEYTTVMIQVFDFSKEPKRSDKIASVAVTSLAIDEASLDLMVDENKALNAHVVPENATNTAVTWSSSNEGVATVDEFGIVTGVSEGTVTITATSVDGSFTDSATVNVSAFSATAVSSISINEGDTMSIEYYKTTPLQVNINPINATEQNVSWSSSDTSIVEVDSNTGKVVGKVIYGTATITATLTDPNNGGMVHSASTLITVDPPADFVSVTGVSITPDEKTLTAIGEKVQLTEVVLPSNATIKTHTWSSSDTNVATVTENGLVTAVANGTAQITVVTTDGDFSASCNLIVEISTDTGNKIVIEAEEFNTTGGTFDDGYVAAPYGVNKGSTAINYVNSGDWVTYENVNVEDAAEYNIVYFISTPVANAQVQISVDGNIVSTDNVTNTGGWDSYGALTASQSIELTSGMHTVKVVASGSNAWQWNLDKIEFQQKTLSTKAFKKTVSSAYIYPNPVVNSLTINGENSQEAFVVRILTPQGSLLKVLKIDGIPSTIDVSDLDTGVYLLNVGNTTVNKTLKMVKTK</sequence>
<evidence type="ECO:0000256" key="1">
    <source>
        <dbReference type="ARBA" id="ARBA00022729"/>
    </source>
</evidence>
<organism evidence="3 4">
    <name type="scientific">Wenyingzhuangia fucanilytica</name>
    <dbReference type="NCBI Taxonomy" id="1790137"/>
    <lineage>
        <taxon>Bacteria</taxon>
        <taxon>Pseudomonadati</taxon>
        <taxon>Bacteroidota</taxon>
        <taxon>Flavobacteriia</taxon>
        <taxon>Flavobacteriales</taxon>
        <taxon>Flavobacteriaceae</taxon>
        <taxon>Wenyingzhuangia</taxon>
    </lineage>
</organism>
<dbReference type="GO" id="GO:0030246">
    <property type="term" value="F:carbohydrate binding"/>
    <property type="evidence" value="ECO:0007669"/>
    <property type="project" value="InterPro"/>
</dbReference>
<protein>
    <recommendedName>
        <fullName evidence="2">CBM6 domain-containing protein</fullName>
    </recommendedName>
</protein>
<accession>A0A1B1Y2U2</accession>
<dbReference type="SMART" id="SM00635">
    <property type="entry name" value="BID_2"/>
    <property type="match status" value="3"/>
</dbReference>
<dbReference type="Gene3D" id="2.60.120.260">
    <property type="entry name" value="Galactose-binding domain-like"/>
    <property type="match status" value="1"/>
</dbReference>
<dbReference type="Gene3D" id="2.60.40.1080">
    <property type="match status" value="3"/>
</dbReference>
<dbReference type="InterPro" id="IPR041224">
    <property type="entry name" value="BPA_C"/>
</dbReference>
<evidence type="ECO:0000259" key="2">
    <source>
        <dbReference type="PROSITE" id="PS51175"/>
    </source>
</evidence>
<keyword evidence="4" id="KW-1185">Reference proteome</keyword>
<dbReference type="Pfam" id="PF02368">
    <property type="entry name" value="Big_2"/>
    <property type="match status" value="3"/>
</dbReference>
<dbReference type="CDD" id="cd04079">
    <property type="entry name" value="CBM6_agarase-like"/>
    <property type="match status" value="1"/>
</dbReference>
<dbReference type="InterPro" id="IPR008979">
    <property type="entry name" value="Galactose-bd-like_sf"/>
</dbReference>
<dbReference type="Gene3D" id="2.60.120.1200">
    <property type="match status" value="1"/>
</dbReference>
<dbReference type="InterPro" id="IPR005084">
    <property type="entry name" value="CBM6"/>
</dbReference>
<dbReference type="InterPro" id="IPR026444">
    <property type="entry name" value="Secre_tail"/>
</dbReference>
<dbReference type="Proteomes" id="UP000092967">
    <property type="component" value="Chromosome"/>
</dbReference>
<feature type="domain" description="CBM6" evidence="2">
    <location>
        <begin position="979"/>
        <end position="1109"/>
    </location>
</feature>
<name>A0A1B1Y2U2_9FLAO</name>
<dbReference type="SUPFAM" id="SSF49785">
    <property type="entry name" value="Galactose-binding domain-like"/>
    <property type="match status" value="1"/>
</dbReference>
<dbReference type="OrthoDB" id="974840at2"/>
<dbReference type="Pfam" id="PF18962">
    <property type="entry name" value="Por_Secre_tail"/>
    <property type="match status" value="1"/>
</dbReference>
<dbReference type="EMBL" id="CP014224">
    <property type="protein sequence ID" value="ANW95070.1"/>
    <property type="molecule type" value="Genomic_DNA"/>
</dbReference>
<dbReference type="NCBIfam" id="TIGR04183">
    <property type="entry name" value="Por_Secre_tail"/>
    <property type="match status" value="1"/>
</dbReference>